<evidence type="ECO:0000256" key="1">
    <source>
        <dbReference type="SAM" id="Phobius"/>
    </source>
</evidence>
<organism evidence="2 3">
    <name type="scientific">Candidatus Doudnabacteria bacterium RIFCSPHIGHO2_01_FULL_41_86</name>
    <dbReference type="NCBI Taxonomy" id="1817821"/>
    <lineage>
        <taxon>Bacteria</taxon>
        <taxon>Candidatus Doudnaibacteriota</taxon>
    </lineage>
</organism>
<evidence type="ECO:0000313" key="3">
    <source>
        <dbReference type="Proteomes" id="UP000177610"/>
    </source>
</evidence>
<gene>
    <name evidence="2" type="ORF">A2717_01580</name>
</gene>
<proteinExistence type="predicted"/>
<protein>
    <submittedName>
        <fullName evidence="2">Uncharacterized protein</fullName>
    </submittedName>
</protein>
<name>A0A1F5N9V1_9BACT</name>
<feature type="transmembrane region" description="Helical" evidence="1">
    <location>
        <begin position="21"/>
        <end position="40"/>
    </location>
</feature>
<accession>A0A1F5N9V1</accession>
<sequence>MIDILFLFILATFARYIDENRLVWLAVGYFFVNIFLAFIFDEKVNAGLLIGLAILSFIIYFWTKLLHRAQSNIFTYFIILLGGTVGLYLISVKFT</sequence>
<reference evidence="2 3" key="1">
    <citation type="journal article" date="2016" name="Nat. Commun.">
        <title>Thousands of microbial genomes shed light on interconnected biogeochemical processes in an aquifer system.</title>
        <authorList>
            <person name="Anantharaman K."/>
            <person name="Brown C.T."/>
            <person name="Hug L.A."/>
            <person name="Sharon I."/>
            <person name="Castelle C.J."/>
            <person name="Probst A.J."/>
            <person name="Thomas B.C."/>
            <person name="Singh A."/>
            <person name="Wilkins M.J."/>
            <person name="Karaoz U."/>
            <person name="Brodie E.L."/>
            <person name="Williams K.H."/>
            <person name="Hubbard S.S."/>
            <person name="Banfield J.F."/>
        </authorList>
    </citation>
    <scope>NUCLEOTIDE SEQUENCE [LARGE SCALE GENOMIC DNA]</scope>
</reference>
<keyword evidence="1" id="KW-0812">Transmembrane</keyword>
<keyword evidence="1" id="KW-1133">Transmembrane helix</keyword>
<dbReference type="AlphaFoldDB" id="A0A1F5N9V1"/>
<comment type="caution">
    <text evidence="2">The sequence shown here is derived from an EMBL/GenBank/DDBJ whole genome shotgun (WGS) entry which is preliminary data.</text>
</comment>
<evidence type="ECO:0000313" key="2">
    <source>
        <dbReference type="EMBL" id="OGE74220.1"/>
    </source>
</evidence>
<dbReference type="Proteomes" id="UP000177610">
    <property type="component" value="Unassembled WGS sequence"/>
</dbReference>
<dbReference type="EMBL" id="MFEH01000001">
    <property type="protein sequence ID" value="OGE74220.1"/>
    <property type="molecule type" value="Genomic_DNA"/>
</dbReference>
<dbReference type="STRING" id="1817821.A2717_01580"/>
<feature type="transmembrane region" description="Helical" evidence="1">
    <location>
        <begin position="46"/>
        <end position="66"/>
    </location>
</feature>
<keyword evidence="1" id="KW-0472">Membrane</keyword>
<feature type="transmembrane region" description="Helical" evidence="1">
    <location>
        <begin position="73"/>
        <end position="91"/>
    </location>
</feature>